<evidence type="ECO:0000256" key="1">
    <source>
        <dbReference type="SAM" id="SignalP"/>
    </source>
</evidence>
<gene>
    <name evidence="2" type="ORF">BXP70_28220</name>
</gene>
<feature type="signal peptide" evidence="1">
    <location>
        <begin position="1"/>
        <end position="21"/>
    </location>
</feature>
<dbReference type="EMBL" id="MTSE01000056">
    <property type="protein sequence ID" value="OUJ68038.1"/>
    <property type="molecule type" value="Genomic_DNA"/>
</dbReference>
<reference evidence="2 3" key="1">
    <citation type="submission" date="2017-01" db="EMBL/GenBank/DDBJ databases">
        <title>A new Hymenobacter.</title>
        <authorList>
            <person name="Liang Y."/>
            <person name="Feng F."/>
        </authorList>
    </citation>
    <scope>NUCLEOTIDE SEQUENCE [LARGE SCALE GENOMIC DNA]</scope>
    <source>
        <strain evidence="2">MIMBbqt21</strain>
    </source>
</reference>
<dbReference type="RefSeq" id="WP_086597458.1">
    <property type="nucleotide sequence ID" value="NZ_MTSE01000056.1"/>
</dbReference>
<accession>A0A2C9ZV77</accession>
<protein>
    <submittedName>
        <fullName evidence="2">Uncharacterized protein</fullName>
    </submittedName>
</protein>
<keyword evidence="1" id="KW-0732">Signal</keyword>
<comment type="caution">
    <text evidence="2">The sequence shown here is derived from an EMBL/GenBank/DDBJ whole genome shotgun (WGS) entry which is preliminary data.</text>
</comment>
<dbReference type="OrthoDB" id="883283at2"/>
<keyword evidence="3" id="KW-1185">Reference proteome</keyword>
<evidence type="ECO:0000313" key="3">
    <source>
        <dbReference type="Proteomes" id="UP000194873"/>
    </source>
</evidence>
<name>A0A2C9ZV77_9BACT</name>
<dbReference type="Proteomes" id="UP000194873">
    <property type="component" value="Unassembled WGS sequence"/>
</dbReference>
<proteinExistence type="predicted"/>
<feature type="chain" id="PRO_5013175017" evidence="1">
    <location>
        <begin position="22"/>
        <end position="110"/>
    </location>
</feature>
<evidence type="ECO:0000313" key="2">
    <source>
        <dbReference type="EMBL" id="OUJ68038.1"/>
    </source>
</evidence>
<organism evidence="2 3">
    <name type="scientific">Hymenobacter crusticola</name>
    <dbReference type="NCBI Taxonomy" id="1770526"/>
    <lineage>
        <taxon>Bacteria</taxon>
        <taxon>Pseudomonadati</taxon>
        <taxon>Bacteroidota</taxon>
        <taxon>Cytophagia</taxon>
        <taxon>Cytophagales</taxon>
        <taxon>Hymenobacteraceae</taxon>
        <taxon>Hymenobacter</taxon>
    </lineage>
</organism>
<sequence length="110" mass="12283">MNKLFFIASCLLVLSSSPTWAQQAPEVVTVRIKETANYVDLTTATDGKAADWRRIKFTAKEDDDERTAEEVEKVVNTYYQQGFTIQAVVPGYIDASTKTTTLIFVKPAKS</sequence>
<dbReference type="AlphaFoldDB" id="A0A2C9ZV77"/>